<name>X1P2C2_9ZZZZ</name>
<dbReference type="EMBL" id="BARV01034730">
    <property type="protein sequence ID" value="GAI49998.1"/>
    <property type="molecule type" value="Genomic_DNA"/>
</dbReference>
<protein>
    <submittedName>
        <fullName evidence="1">Uncharacterized protein</fullName>
    </submittedName>
</protein>
<proteinExistence type="predicted"/>
<comment type="caution">
    <text evidence="1">The sequence shown here is derived from an EMBL/GenBank/DDBJ whole genome shotgun (WGS) entry which is preliminary data.</text>
</comment>
<reference evidence="1" key="1">
    <citation type="journal article" date="2014" name="Front. Microbiol.">
        <title>High frequency of phylogenetically diverse reductive dehalogenase-homologous genes in deep subseafloor sedimentary metagenomes.</title>
        <authorList>
            <person name="Kawai M."/>
            <person name="Futagami T."/>
            <person name="Toyoda A."/>
            <person name="Takaki Y."/>
            <person name="Nishi S."/>
            <person name="Hori S."/>
            <person name="Arai W."/>
            <person name="Tsubouchi T."/>
            <person name="Morono Y."/>
            <person name="Uchiyama I."/>
            <person name="Ito T."/>
            <person name="Fujiyama A."/>
            <person name="Inagaki F."/>
            <person name="Takami H."/>
        </authorList>
    </citation>
    <scope>NUCLEOTIDE SEQUENCE</scope>
    <source>
        <strain evidence="1">Expedition CK06-06</strain>
    </source>
</reference>
<dbReference type="SUPFAM" id="SSF56801">
    <property type="entry name" value="Acetyl-CoA synthetase-like"/>
    <property type="match status" value="1"/>
</dbReference>
<dbReference type="PANTHER" id="PTHR42921">
    <property type="entry name" value="ACETOACETYL-COA SYNTHETASE"/>
    <property type="match status" value="1"/>
</dbReference>
<dbReference type="AlphaFoldDB" id="X1P2C2"/>
<feature type="non-terminal residue" evidence="1">
    <location>
        <position position="1"/>
    </location>
</feature>
<organism evidence="1">
    <name type="scientific">marine sediment metagenome</name>
    <dbReference type="NCBI Taxonomy" id="412755"/>
    <lineage>
        <taxon>unclassified sequences</taxon>
        <taxon>metagenomes</taxon>
        <taxon>ecological metagenomes</taxon>
    </lineage>
</organism>
<accession>X1P2C2</accession>
<evidence type="ECO:0000313" key="1">
    <source>
        <dbReference type="EMBL" id="GAI49998.1"/>
    </source>
</evidence>
<dbReference type="GO" id="GO:0030729">
    <property type="term" value="F:acetoacetate-CoA ligase activity"/>
    <property type="evidence" value="ECO:0007669"/>
    <property type="project" value="TreeGrafter"/>
</dbReference>
<gene>
    <name evidence="1" type="ORF">S06H3_54318</name>
</gene>
<sequence length="61" mass="6747">LTPRHVPAKVIAVGDIPYTINGKKVELAVRNIIHNEPVLNIDALANPKSLAFYKDIKELQS</sequence>
<dbReference type="PANTHER" id="PTHR42921:SF1">
    <property type="entry name" value="ACETOACETYL-COA SYNTHETASE"/>
    <property type="match status" value="1"/>
</dbReference>